<dbReference type="Gene3D" id="3.40.30.10">
    <property type="entry name" value="Glutaredoxin"/>
    <property type="match status" value="1"/>
</dbReference>
<dbReference type="EMBL" id="CP003879">
    <property type="protein sequence ID" value="AFU67628.1"/>
    <property type="molecule type" value="Genomic_DNA"/>
</dbReference>
<evidence type="ECO:0000313" key="3">
    <source>
        <dbReference type="Proteomes" id="UP000008514"/>
    </source>
</evidence>
<dbReference type="eggNOG" id="COG0526">
    <property type="taxonomic scope" value="Bacteria"/>
</dbReference>
<dbReference type="KEGG" id="ptq:P700755_000608"/>
<accession>K4ICM7</accession>
<evidence type="ECO:0000259" key="1">
    <source>
        <dbReference type="PROSITE" id="PS51352"/>
    </source>
</evidence>
<reference evidence="2" key="2">
    <citation type="submission" date="2012-09" db="EMBL/GenBank/DDBJ databases">
        <title>The complete sequence of Psychroflexus torquis an extreme psychrophile from sea-ice that is stimulated by light.</title>
        <authorList>
            <person name="Feng S."/>
            <person name="Powell S.M."/>
            <person name="Bowman J.P."/>
        </authorList>
    </citation>
    <scope>NUCLEOTIDE SEQUENCE [LARGE SCALE GENOMIC DNA]</scope>
    <source>
        <strain evidence="2">ATCC 700755</strain>
    </source>
</reference>
<dbReference type="PROSITE" id="PS51352">
    <property type="entry name" value="THIOREDOXIN_2"/>
    <property type="match status" value="1"/>
</dbReference>
<dbReference type="InterPro" id="IPR013766">
    <property type="entry name" value="Thioredoxin_domain"/>
</dbReference>
<sequence>MKNIKYVLSVIVLGFIFCSFMSPESRQDLQNYELMLGEFNLEELKATKNKEWFNISYEKYSPNPEALKKLTSEVEKENFHIEVYVGTWCPDSQREFPQLIKLLDQVNFDMDNLKLVGVDRDKVVPNLSEAERKSLNIMNVPTIIILDENGKELNRYVEFAQESLEEDLLKILSRQSYKHVYDF</sequence>
<dbReference type="AlphaFoldDB" id="K4ICM7"/>
<feature type="domain" description="Thioredoxin" evidence="1">
    <location>
        <begin position="11"/>
        <end position="177"/>
    </location>
</feature>
<dbReference type="InterPro" id="IPR036249">
    <property type="entry name" value="Thioredoxin-like_sf"/>
</dbReference>
<dbReference type="HOGENOM" id="CLU_121365_0_0_10"/>
<proteinExistence type="predicted"/>
<dbReference type="OrthoDB" id="6398367at2"/>
<keyword evidence="3" id="KW-1185">Reference proteome</keyword>
<dbReference type="Proteomes" id="UP000008514">
    <property type="component" value="Chromosome"/>
</dbReference>
<dbReference type="RefSeq" id="WP_015023245.1">
    <property type="nucleotide sequence ID" value="NC_018721.1"/>
</dbReference>
<dbReference type="STRING" id="313595.P700755_000608"/>
<protein>
    <submittedName>
        <fullName evidence="2">Protein with tryparedoxin/glycerophosphodiester phosphodiesterase domains</fullName>
    </submittedName>
</protein>
<name>K4ICM7_PSYTT</name>
<organism evidence="2 3">
    <name type="scientific">Psychroflexus torquis (strain ATCC 700755 / CIP 106069 / ACAM 623)</name>
    <dbReference type="NCBI Taxonomy" id="313595"/>
    <lineage>
        <taxon>Bacteria</taxon>
        <taxon>Pseudomonadati</taxon>
        <taxon>Bacteroidota</taxon>
        <taxon>Flavobacteriia</taxon>
        <taxon>Flavobacteriales</taxon>
        <taxon>Flavobacteriaceae</taxon>
        <taxon>Psychroflexus</taxon>
    </lineage>
</organism>
<dbReference type="SUPFAM" id="SSF52833">
    <property type="entry name" value="Thioredoxin-like"/>
    <property type="match status" value="1"/>
</dbReference>
<reference evidence="2" key="1">
    <citation type="submission" date="2006-03" db="EMBL/GenBank/DDBJ databases">
        <authorList>
            <person name="Bowman J."/>
            <person name="Ferriera S."/>
            <person name="Johnson J."/>
            <person name="Kravitz S."/>
            <person name="Halpern A."/>
            <person name="Remington K."/>
            <person name="Beeson K."/>
            <person name="Tran B."/>
            <person name="Rogers Y.-H."/>
            <person name="Friedman R."/>
            <person name="Venter J.C."/>
        </authorList>
    </citation>
    <scope>NUCLEOTIDE SEQUENCE [LARGE SCALE GENOMIC DNA]</scope>
    <source>
        <strain evidence="2">ATCC 700755</strain>
    </source>
</reference>
<evidence type="ECO:0000313" key="2">
    <source>
        <dbReference type="EMBL" id="AFU67628.1"/>
    </source>
</evidence>
<gene>
    <name evidence="2" type="ordered locus">P700755_000608</name>
</gene>
<dbReference type="Pfam" id="PF14595">
    <property type="entry name" value="Thioredoxin_9"/>
    <property type="match status" value="1"/>
</dbReference>